<dbReference type="EMBL" id="CP082237">
    <property type="protein sequence ID" value="QZT34056.1"/>
    <property type="molecule type" value="Genomic_DNA"/>
</dbReference>
<reference evidence="7 9" key="2">
    <citation type="journal article" date="2020" name="Extremophiles">
        <title>Genomic analysis of Caldalkalibacillus thermarum TA2.A1 reveals aerobic alkaliphilic metabolism and evolutionary hallmarks linking alkaliphilic bacteria and plant life.</title>
        <authorList>
            <person name="de Jong S.I."/>
            <person name="van den Broek M.A."/>
            <person name="Merkel A.Y."/>
            <person name="de la Torre Cortes P."/>
            <person name="Kalamorz F."/>
            <person name="Cook G.M."/>
            <person name="van Loosdrecht M.C.M."/>
            <person name="McMillan D.G.G."/>
        </authorList>
    </citation>
    <scope>NUCLEOTIDE SEQUENCE [LARGE SCALE GENOMIC DNA]</scope>
    <source>
        <strain evidence="7 9">TA2.A1</strain>
    </source>
</reference>
<feature type="domain" description="YknX-like beta-barrel" evidence="5">
    <location>
        <begin position="244"/>
        <end position="331"/>
    </location>
</feature>
<dbReference type="InterPro" id="IPR058639">
    <property type="entry name" value="BSH_YknX-like"/>
</dbReference>
<sequence>MGKKLLVMVAGLLGLGLFLALNAALGENAGDGFERPALNTKRLEPQTVEHLLPVEGQVVPAETQLVYLHAHPAQIEEIYVRAGDAVESGTPLFRYTQQADEQGRAWDIEEERLTLQRDHIDDLAGWAEDHISNLDKYIGQLEQRAAGAEEEEQNTGDQALLYDLLLTKGEWEYRQRELEFKRRLAETEKKQLEHEKQLAEQQSEDGIVYSRIDGIVTSIQLPEGSNGEHGKPFMTIESTEAVLAEARLSAEETAHLLPGQAVLLEADVLPEETFTGVVSAVYYAPQAGETEPEQEEQTGISTDPDRPYVVLVEVEQPATLLKHGYQVKMDITLETIEGAVVVPEHSIVHKDDTAYVYLYDEGTLTPSSTVTR</sequence>
<dbReference type="InterPro" id="IPR058636">
    <property type="entry name" value="Beta-barrel_YknX"/>
</dbReference>
<dbReference type="Pfam" id="PF25990">
    <property type="entry name" value="Beta-barrel_YknX"/>
    <property type="match status" value="1"/>
</dbReference>
<dbReference type="Proteomes" id="UP000825179">
    <property type="component" value="Chromosome"/>
</dbReference>
<evidence type="ECO:0000259" key="4">
    <source>
        <dbReference type="Pfam" id="PF25984"/>
    </source>
</evidence>
<dbReference type="eggNOG" id="COG0845">
    <property type="taxonomic scope" value="Bacteria"/>
</dbReference>
<keyword evidence="9" id="KW-1185">Reference proteome</keyword>
<evidence type="ECO:0000256" key="2">
    <source>
        <dbReference type="ARBA" id="ARBA00023054"/>
    </source>
</evidence>
<reference evidence="7" key="3">
    <citation type="submission" date="2021-08" db="EMBL/GenBank/DDBJ databases">
        <authorList>
            <person name="de Jong S."/>
            <person name="van den Broek M."/>
            <person name="Merkel A."/>
            <person name="de la Torre Cortes P."/>
            <person name="Kalamorz F."/>
            <person name="Cook G."/>
            <person name="van Loosdrecht M."/>
            <person name="McMillan D."/>
        </authorList>
    </citation>
    <scope>NUCLEOTIDE SEQUENCE</scope>
    <source>
        <strain evidence="7">TA2.A1</strain>
    </source>
</reference>
<proteinExistence type="predicted"/>
<evidence type="ECO:0000259" key="5">
    <source>
        <dbReference type="Pfam" id="PF25990"/>
    </source>
</evidence>
<dbReference type="OrthoDB" id="85226at2"/>
<dbReference type="PANTHER" id="PTHR32347:SF14">
    <property type="entry name" value="EFFLUX SYSTEM COMPONENT YKNX-RELATED"/>
    <property type="match status" value="1"/>
</dbReference>
<feature type="domain" description="YknX-like barrel-sandwich hybrid" evidence="4">
    <location>
        <begin position="64"/>
        <end position="236"/>
    </location>
</feature>
<dbReference type="Proteomes" id="UP000010716">
    <property type="component" value="Unassembled WGS sequence"/>
</dbReference>
<dbReference type="RefSeq" id="WP_007502031.1">
    <property type="nucleotide sequence ID" value="NZ_AFCE01000006.1"/>
</dbReference>
<name>F5L2Z0_CALTT</name>
<dbReference type="GO" id="GO:0030313">
    <property type="term" value="C:cell envelope"/>
    <property type="evidence" value="ECO:0007669"/>
    <property type="project" value="UniProtKB-SubCell"/>
</dbReference>
<organism evidence="6 8">
    <name type="scientific">Caldalkalibacillus thermarum (strain TA2.A1)</name>
    <dbReference type="NCBI Taxonomy" id="986075"/>
    <lineage>
        <taxon>Bacteria</taxon>
        <taxon>Bacillati</taxon>
        <taxon>Bacillota</taxon>
        <taxon>Bacilli</taxon>
        <taxon>Bacillales</taxon>
        <taxon>Bacillaceae</taxon>
        <taxon>Caldalkalibacillus</taxon>
    </lineage>
</organism>
<dbReference type="AlphaFoldDB" id="F5L2Z0"/>
<dbReference type="PANTHER" id="PTHR32347">
    <property type="entry name" value="EFFLUX SYSTEM COMPONENT YKNX-RELATED"/>
    <property type="match status" value="1"/>
</dbReference>
<evidence type="ECO:0000313" key="9">
    <source>
        <dbReference type="Proteomes" id="UP000825179"/>
    </source>
</evidence>
<reference evidence="6 8" key="1">
    <citation type="journal article" date="2011" name="J. Bacteriol.">
        <title>Draft genome sequence of the thermoalkaliphilic Caldalkalibacillus thermarum strain TA2.A1.</title>
        <authorList>
            <person name="Kalamorz F."/>
            <person name="Keis S."/>
            <person name="McMillan D.G."/>
            <person name="Olsson K."/>
            <person name="Stanton J.A."/>
            <person name="Stockwell P."/>
            <person name="Black M.A."/>
            <person name="Klingeman D.M."/>
            <person name="Land M.L."/>
            <person name="Han C.S."/>
            <person name="Martin S.L."/>
            <person name="Becher S.A."/>
            <person name="Peddie C.J."/>
            <person name="Morgan H.W."/>
            <person name="Matthies D."/>
            <person name="Preiss L."/>
            <person name="Meier T."/>
            <person name="Brown S.D."/>
            <person name="Cook G.M."/>
        </authorList>
    </citation>
    <scope>NUCLEOTIDE SEQUENCE [LARGE SCALE GENOMIC DNA]</scope>
    <source>
        <strain evidence="6 8">TA2.A1</strain>
    </source>
</reference>
<evidence type="ECO:0000256" key="3">
    <source>
        <dbReference type="SAM" id="Coils"/>
    </source>
</evidence>
<dbReference type="Gene3D" id="2.40.50.100">
    <property type="match status" value="1"/>
</dbReference>
<dbReference type="KEGG" id="cthu:HUR95_01045"/>
<dbReference type="InterPro" id="IPR050465">
    <property type="entry name" value="UPF0194_transport"/>
</dbReference>
<dbReference type="Gene3D" id="2.40.30.170">
    <property type="match status" value="1"/>
</dbReference>
<comment type="subcellular location">
    <subcellularLocation>
        <location evidence="1">Cell envelope</location>
    </subcellularLocation>
</comment>
<evidence type="ECO:0000313" key="6">
    <source>
        <dbReference type="EMBL" id="EGL84293.1"/>
    </source>
</evidence>
<evidence type="ECO:0000313" key="8">
    <source>
        <dbReference type="Proteomes" id="UP000010716"/>
    </source>
</evidence>
<keyword evidence="2 3" id="KW-0175">Coiled coil</keyword>
<gene>
    <name evidence="6" type="ORF">CathTA2_0148</name>
    <name evidence="7" type="ORF">HUR95_01045</name>
</gene>
<dbReference type="Pfam" id="PF25984">
    <property type="entry name" value="BSH_YknX"/>
    <property type="match status" value="1"/>
</dbReference>
<evidence type="ECO:0000313" key="7">
    <source>
        <dbReference type="EMBL" id="QZT34056.1"/>
    </source>
</evidence>
<protein>
    <submittedName>
        <fullName evidence="7">Efflux RND transporter periplasmic adaptor subunit</fullName>
    </submittedName>
</protein>
<feature type="coiled-coil region" evidence="3">
    <location>
        <begin position="131"/>
        <end position="205"/>
    </location>
</feature>
<accession>F5L2Z0</accession>
<dbReference type="EMBL" id="AFCE01000006">
    <property type="protein sequence ID" value="EGL84293.1"/>
    <property type="molecule type" value="Genomic_DNA"/>
</dbReference>
<evidence type="ECO:0000256" key="1">
    <source>
        <dbReference type="ARBA" id="ARBA00004196"/>
    </source>
</evidence>